<dbReference type="RefSeq" id="WP_305110818.1">
    <property type="nucleotide sequence ID" value="NZ_JAUTIX010000002.1"/>
</dbReference>
<comment type="caution">
    <text evidence="1">The sequence shown here is derived from an EMBL/GenBank/DDBJ whole genome shotgun (WGS) entry which is preliminary data.</text>
</comment>
<organism evidence="1 2">
    <name type="scientific">Tsukamurella strandjordii</name>
    <dbReference type="NCBI Taxonomy" id="147577"/>
    <lineage>
        <taxon>Bacteria</taxon>
        <taxon>Bacillati</taxon>
        <taxon>Actinomycetota</taxon>
        <taxon>Actinomycetes</taxon>
        <taxon>Mycobacteriales</taxon>
        <taxon>Tsukamurellaceae</taxon>
        <taxon>Tsukamurella</taxon>
    </lineage>
</organism>
<reference evidence="1" key="1">
    <citation type="submission" date="2023-08" db="EMBL/GenBank/DDBJ databases">
        <title>The draft genome of Tsukamurella strandjordii strain 050030.</title>
        <authorList>
            <person name="Zhao F."/>
            <person name="Feng Y."/>
            <person name="Zong Z."/>
        </authorList>
    </citation>
    <scope>NUCLEOTIDE SEQUENCE</scope>
    <source>
        <strain evidence="1">050030</strain>
    </source>
</reference>
<gene>
    <name evidence="1" type="ORF">Q7X28_07245</name>
</gene>
<accession>A0AA90SL07</accession>
<name>A0AA90SL07_9ACTN</name>
<dbReference type="EMBL" id="JAUTIX010000002">
    <property type="protein sequence ID" value="MDP0397717.1"/>
    <property type="molecule type" value="Genomic_DNA"/>
</dbReference>
<dbReference type="AlphaFoldDB" id="A0AA90SL07"/>
<keyword evidence="2" id="KW-1185">Reference proteome</keyword>
<dbReference type="Proteomes" id="UP001178281">
    <property type="component" value="Unassembled WGS sequence"/>
</dbReference>
<protein>
    <submittedName>
        <fullName evidence="1">Uncharacterized protein</fullName>
    </submittedName>
</protein>
<sequence length="206" mass="20690">MHSIPPRSGPAIVIPGAPLLVPELVGVPGDPEADRLRAAVVAAGTWLGARAATWRIIGAEPLTSREGAGTFAGYGADVLVTGAPGAPSGDAAPDPRWPLPLLIAAWLRGRTAASTRIVGPDEPADGTVFVLDGPNTLTERAPGGFRPDDAGIFAAECAAVCDGAPTDGLAPEWAAAAEALRTGVVRTLYRDAPFGVGYLVATGGAG</sequence>
<evidence type="ECO:0000313" key="2">
    <source>
        <dbReference type="Proteomes" id="UP001178281"/>
    </source>
</evidence>
<evidence type="ECO:0000313" key="1">
    <source>
        <dbReference type="EMBL" id="MDP0397717.1"/>
    </source>
</evidence>
<proteinExistence type="predicted"/>